<dbReference type="NCBIfam" id="TIGR04141">
    <property type="entry name" value="TIGR04141 family sporadically distributed protein"/>
    <property type="match status" value="1"/>
</dbReference>
<dbReference type="EMBL" id="CP073720">
    <property type="protein sequence ID" value="UWP87451.1"/>
    <property type="molecule type" value="Genomic_DNA"/>
</dbReference>
<name>A0ABY5WDN0_9ACTN</name>
<keyword evidence="2" id="KW-1185">Reference proteome</keyword>
<accession>A0ABY5WDN0</accession>
<dbReference type="RefSeq" id="WP_259867707.1">
    <property type="nucleotide sequence ID" value="NZ_BAAAST010000095.1"/>
</dbReference>
<sequence length="208" mass="23554">MQGHWLRDADRRYILTLGRWFALVESYTQQLDADLSKIEDVTALLNPPAWPASFREGQYNTRFHRSRPGDTIVLDTVDIRSEDGDEIEACDLLDRSGRLIHIKNYKKSQTLSHLFSQGLVSAISLRRDPTYQANFRRVVEGLDPAFTQIAERAPEVVVYAIAVRDQRSIPAGLPSFSKVNLRDFTKRVQIAGARPAICRIQIVDDSAA</sequence>
<protein>
    <submittedName>
        <fullName evidence="1">TIGR04141 family sporadically distributed protein</fullName>
    </submittedName>
</protein>
<proteinExistence type="predicted"/>
<evidence type="ECO:0000313" key="1">
    <source>
        <dbReference type="EMBL" id="UWP87451.1"/>
    </source>
</evidence>
<dbReference type="Proteomes" id="UP001059617">
    <property type="component" value="Chromosome"/>
</dbReference>
<organism evidence="1 2">
    <name type="scientific">Dactylosporangium fulvum</name>
    <dbReference type="NCBI Taxonomy" id="53359"/>
    <lineage>
        <taxon>Bacteria</taxon>
        <taxon>Bacillati</taxon>
        <taxon>Actinomycetota</taxon>
        <taxon>Actinomycetes</taxon>
        <taxon>Micromonosporales</taxon>
        <taxon>Micromonosporaceae</taxon>
        <taxon>Dactylosporangium</taxon>
    </lineage>
</organism>
<dbReference type="Pfam" id="PF19614">
    <property type="entry name" value="DUF6119"/>
    <property type="match status" value="1"/>
</dbReference>
<dbReference type="InterPro" id="IPR026487">
    <property type="entry name" value="CHP04141"/>
</dbReference>
<gene>
    <name evidence="1" type="ORF">Dfulv_16325</name>
</gene>
<evidence type="ECO:0000313" key="2">
    <source>
        <dbReference type="Proteomes" id="UP001059617"/>
    </source>
</evidence>
<reference evidence="1" key="1">
    <citation type="submission" date="2021-04" db="EMBL/GenBank/DDBJ databases">
        <authorList>
            <person name="Hartkoorn R.C."/>
            <person name="Beaudoing E."/>
            <person name="Hot D."/>
        </authorList>
    </citation>
    <scope>NUCLEOTIDE SEQUENCE</scope>
    <source>
        <strain evidence="1">NRRL B-16292</strain>
    </source>
</reference>
<reference evidence="1" key="2">
    <citation type="submission" date="2022-09" db="EMBL/GenBank/DDBJ databases">
        <title>Biosynthetic gene clusters of Dactylosporangioum fulvum.</title>
        <authorList>
            <person name="Caradec T."/>
        </authorList>
    </citation>
    <scope>NUCLEOTIDE SEQUENCE</scope>
    <source>
        <strain evidence="1">NRRL B-16292</strain>
    </source>
</reference>